<evidence type="ECO:0000256" key="5">
    <source>
        <dbReference type="ARBA" id="ARBA00023239"/>
    </source>
</evidence>
<evidence type="ECO:0000256" key="8">
    <source>
        <dbReference type="PIRSR" id="PIRSR614732-1"/>
    </source>
</evidence>
<feature type="domain" description="Orotidine 5'-phosphate decarboxylase" evidence="11">
    <location>
        <begin position="5"/>
        <end position="221"/>
    </location>
</feature>
<gene>
    <name evidence="7" type="primary">pyrF</name>
    <name evidence="12" type="ORF">FHS79_000383</name>
</gene>
<name>A0A841L1D5_9SPHN</name>
<evidence type="ECO:0000256" key="2">
    <source>
        <dbReference type="ARBA" id="ARBA00004861"/>
    </source>
</evidence>
<dbReference type="EC" id="4.1.1.23" evidence="7"/>
<organism evidence="12 13">
    <name type="scientific">Polymorphobacter multimanifer</name>
    <dbReference type="NCBI Taxonomy" id="1070431"/>
    <lineage>
        <taxon>Bacteria</taxon>
        <taxon>Pseudomonadati</taxon>
        <taxon>Pseudomonadota</taxon>
        <taxon>Alphaproteobacteria</taxon>
        <taxon>Sphingomonadales</taxon>
        <taxon>Sphingosinicellaceae</taxon>
        <taxon>Polymorphobacter</taxon>
    </lineage>
</organism>
<dbReference type="InterPro" id="IPR014732">
    <property type="entry name" value="OMPdecase"/>
</dbReference>
<dbReference type="PROSITE" id="PS00156">
    <property type="entry name" value="OMPDECASE"/>
    <property type="match status" value="1"/>
</dbReference>
<feature type="binding site" evidence="7 9">
    <location>
        <position position="205"/>
    </location>
    <ligand>
        <name>substrate</name>
    </ligand>
</feature>
<dbReference type="SUPFAM" id="SSF51366">
    <property type="entry name" value="Ribulose-phoshate binding barrel"/>
    <property type="match status" value="1"/>
</dbReference>
<comment type="subunit">
    <text evidence="7">Homodimer.</text>
</comment>
<evidence type="ECO:0000256" key="10">
    <source>
        <dbReference type="RuleBase" id="RU000512"/>
    </source>
</evidence>
<keyword evidence="5 7" id="KW-0456">Lyase</keyword>
<feature type="binding site" evidence="7 9">
    <location>
        <position position="116"/>
    </location>
    <ligand>
        <name>substrate</name>
    </ligand>
</feature>
<dbReference type="NCBIfam" id="TIGR01740">
    <property type="entry name" value="pyrF"/>
    <property type="match status" value="1"/>
</dbReference>
<dbReference type="HAMAP" id="MF_01200_B">
    <property type="entry name" value="OMPdecase_type1_B"/>
    <property type="match status" value="1"/>
</dbReference>
<dbReference type="GO" id="GO:0006207">
    <property type="term" value="P:'de novo' pyrimidine nucleobase biosynthetic process"/>
    <property type="evidence" value="ECO:0007669"/>
    <property type="project" value="InterPro"/>
</dbReference>
<dbReference type="NCBIfam" id="NF001273">
    <property type="entry name" value="PRK00230.1"/>
    <property type="match status" value="1"/>
</dbReference>
<dbReference type="Pfam" id="PF00215">
    <property type="entry name" value="OMPdecase"/>
    <property type="match status" value="1"/>
</dbReference>
<dbReference type="CDD" id="cd04725">
    <property type="entry name" value="OMP_decarboxylase_like"/>
    <property type="match status" value="1"/>
</dbReference>
<feature type="active site" description="For OMPdecase activity" evidence="8">
    <location>
        <position position="62"/>
    </location>
</feature>
<dbReference type="Proteomes" id="UP000538147">
    <property type="component" value="Unassembled WGS sequence"/>
</dbReference>
<dbReference type="PANTHER" id="PTHR32119:SF2">
    <property type="entry name" value="OROTIDINE 5'-PHOSPHATE DECARBOXYLASE"/>
    <property type="match status" value="1"/>
</dbReference>
<dbReference type="AlphaFoldDB" id="A0A841L1D5"/>
<keyword evidence="3 7" id="KW-0210">Decarboxylase</keyword>
<dbReference type="RefSeq" id="WP_184194529.1">
    <property type="nucleotide sequence ID" value="NZ_JACIIV010000002.1"/>
</dbReference>
<accession>A0A841L1D5</accession>
<evidence type="ECO:0000256" key="4">
    <source>
        <dbReference type="ARBA" id="ARBA00022975"/>
    </source>
</evidence>
<dbReference type="SMART" id="SM00934">
    <property type="entry name" value="OMPdecase"/>
    <property type="match status" value="1"/>
</dbReference>
<feature type="binding site" evidence="7 9">
    <location>
        <position position="206"/>
    </location>
    <ligand>
        <name>substrate</name>
    </ligand>
</feature>
<evidence type="ECO:0000259" key="11">
    <source>
        <dbReference type="SMART" id="SM00934"/>
    </source>
</evidence>
<keyword evidence="13" id="KW-1185">Reference proteome</keyword>
<feature type="binding site" evidence="7 9">
    <location>
        <position position="11"/>
    </location>
    <ligand>
        <name>substrate</name>
    </ligand>
</feature>
<feature type="binding site" evidence="7 9">
    <location>
        <position position="185"/>
    </location>
    <ligand>
        <name>substrate</name>
    </ligand>
</feature>
<comment type="catalytic activity">
    <reaction evidence="6 7 10">
        <text>orotidine 5'-phosphate + H(+) = UMP + CO2</text>
        <dbReference type="Rhea" id="RHEA:11596"/>
        <dbReference type="ChEBI" id="CHEBI:15378"/>
        <dbReference type="ChEBI" id="CHEBI:16526"/>
        <dbReference type="ChEBI" id="CHEBI:57538"/>
        <dbReference type="ChEBI" id="CHEBI:57865"/>
        <dbReference type="EC" id="4.1.1.23"/>
    </reaction>
</comment>
<reference evidence="12 13" key="1">
    <citation type="submission" date="2020-08" db="EMBL/GenBank/DDBJ databases">
        <title>Genomic Encyclopedia of Type Strains, Phase IV (KMG-IV): sequencing the most valuable type-strain genomes for metagenomic binning, comparative biology and taxonomic classification.</title>
        <authorList>
            <person name="Goeker M."/>
        </authorList>
    </citation>
    <scope>NUCLEOTIDE SEQUENCE [LARGE SCALE GENOMIC DNA]</scope>
    <source>
        <strain evidence="12 13">DSM 102189</strain>
    </source>
</reference>
<evidence type="ECO:0000313" key="12">
    <source>
        <dbReference type="EMBL" id="MBB6226230.1"/>
    </source>
</evidence>
<feature type="active site" description="Proton donor" evidence="7">
    <location>
        <position position="62"/>
    </location>
</feature>
<comment type="caution">
    <text evidence="12">The sequence shown here is derived from an EMBL/GenBank/DDBJ whole genome shotgun (WGS) entry which is preliminary data.</text>
</comment>
<dbReference type="InterPro" id="IPR047596">
    <property type="entry name" value="OMPdecase_bac"/>
</dbReference>
<evidence type="ECO:0000256" key="6">
    <source>
        <dbReference type="ARBA" id="ARBA00049157"/>
    </source>
</evidence>
<comment type="function">
    <text evidence="1 7">Catalyzes the decarboxylation of orotidine 5'-monophosphate (OMP) to uridine 5'-monophosphate (UMP).</text>
</comment>
<dbReference type="InterPro" id="IPR013785">
    <property type="entry name" value="Aldolase_TIM"/>
</dbReference>
<feature type="binding site" evidence="7">
    <location>
        <begin position="60"/>
        <end position="69"/>
    </location>
    <ligand>
        <name>substrate</name>
    </ligand>
</feature>
<feature type="active site" description="For OMPdecase activity" evidence="8">
    <location>
        <position position="60"/>
    </location>
</feature>
<dbReference type="InterPro" id="IPR001754">
    <property type="entry name" value="OMPdeCOase_dom"/>
</dbReference>
<dbReference type="InterPro" id="IPR011060">
    <property type="entry name" value="RibuloseP-bd_barrel"/>
</dbReference>
<dbReference type="UniPathway" id="UPA00070">
    <property type="reaction ID" value="UER00120"/>
</dbReference>
<comment type="pathway">
    <text evidence="2 7 10">Pyrimidine metabolism; UMP biosynthesis via de novo pathway; UMP from orotate: step 2/2.</text>
</comment>
<dbReference type="GO" id="GO:0005829">
    <property type="term" value="C:cytosol"/>
    <property type="evidence" value="ECO:0007669"/>
    <property type="project" value="TreeGrafter"/>
</dbReference>
<dbReference type="GO" id="GO:0004590">
    <property type="term" value="F:orotidine-5'-phosphate decarboxylase activity"/>
    <property type="evidence" value="ECO:0007669"/>
    <property type="project" value="UniProtKB-UniRule"/>
</dbReference>
<protein>
    <recommendedName>
        <fullName evidence="7">Orotidine 5'-phosphate decarboxylase</fullName>
        <ecNumber evidence="7">4.1.1.23</ecNumber>
    </recommendedName>
    <alternativeName>
        <fullName evidence="7">OMP decarboxylase</fullName>
        <shortName evidence="7">OMPDCase</shortName>
        <shortName evidence="7">OMPdecase</shortName>
    </alternativeName>
</protein>
<feature type="binding site" evidence="7 9">
    <location>
        <position position="176"/>
    </location>
    <ligand>
        <name>substrate</name>
    </ligand>
</feature>
<feature type="binding site" evidence="7 9">
    <location>
        <position position="33"/>
    </location>
    <ligand>
        <name>substrate</name>
    </ligand>
</feature>
<dbReference type="Gene3D" id="3.20.20.70">
    <property type="entry name" value="Aldolase class I"/>
    <property type="match status" value="1"/>
</dbReference>
<evidence type="ECO:0000256" key="1">
    <source>
        <dbReference type="ARBA" id="ARBA00002356"/>
    </source>
</evidence>
<evidence type="ECO:0000256" key="9">
    <source>
        <dbReference type="PIRSR" id="PIRSR614732-2"/>
    </source>
</evidence>
<dbReference type="PANTHER" id="PTHR32119">
    <property type="entry name" value="OROTIDINE 5'-PHOSPHATE DECARBOXYLASE"/>
    <property type="match status" value="1"/>
</dbReference>
<dbReference type="EMBL" id="JACIIV010000002">
    <property type="protein sequence ID" value="MBB6226230.1"/>
    <property type="molecule type" value="Genomic_DNA"/>
</dbReference>
<keyword evidence="4 7" id="KW-0665">Pyrimidine biosynthesis</keyword>
<dbReference type="InterPro" id="IPR018089">
    <property type="entry name" value="OMPdecase_AS"/>
</dbReference>
<evidence type="ECO:0000256" key="3">
    <source>
        <dbReference type="ARBA" id="ARBA00022793"/>
    </source>
</evidence>
<sequence>MTANPLFVGLDTSDLGTAQAIARAVAPHVGGLKLGLQFFTAQGPEGVRRMADLGLPIFLDLKLHDIPNTVAGALHSLAGLGLYMVNVHAGGGLAMMQAARAACSPGTKLIAVTVLTSLDADDLTGVGVGDGPAAQVARLAELTREAGLDGVVCSPHEVATLSAEWPEGEFVVPGIRPAGAALGDQKRVMTPAQALAAGATMLVIGRPITDAADPAAAAAAIAASL</sequence>
<dbReference type="GO" id="GO:0044205">
    <property type="term" value="P:'de novo' UMP biosynthetic process"/>
    <property type="evidence" value="ECO:0007669"/>
    <property type="project" value="UniProtKB-UniRule"/>
</dbReference>
<feature type="active site" description="For OMPdecase activity" evidence="8">
    <location>
        <position position="65"/>
    </location>
</feature>
<proteinExistence type="inferred from homology"/>
<evidence type="ECO:0000313" key="13">
    <source>
        <dbReference type="Proteomes" id="UP000538147"/>
    </source>
</evidence>
<evidence type="ECO:0000256" key="7">
    <source>
        <dbReference type="HAMAP-Rule" id="MF_01200"/>
    </source>
</evidence>
<comment type="similarity">
    <text evidence="7">Belongs to the OMP decarboxylase family. Type 1 subfamily.</text>
</comment>